<gene>
    <name evidence="1" type="ORF">BBD41_24465</name>
</gene>
<dbReference type="RefSeq" id="WP_099479200.1">
    <property type="nucleotide sequence ID" value="NZ_CP016809.1"/>
</dbReference>
<protein>
    <submittedName>
        <fullName evidence="1">Uncharacterized protein</fullName>
    </submittedName>
</protein>
<proteinExistence type="predicted"/>
<reference evidence="1" key="1">
    <citation type="submission" date="2016-08" db="EMBL/GenBank/DDBJ databases">
        <title>Complete Genome Seqeunce of Paenibacillus sp. nov. IHBB 9852 from high altitute lake of Indian trans-Himalayas.</title>
        <authorList>
            <person name="Kiran S."/>
            <person name="Swarnkar M.K."/>
            <person name="Rana A."/>
            <person name="Tewari R."/>
            <person name="Gulati A."/>
        </authorList>
    </citation>
    <scope>NUCLEOTIDE SEQUENCE [LARGE SCALE GENOMIC DNA]</scope>
    <source>
        <strain evidence="1">IHBB 9852</strain>
    </source>
</reference>
<organism evidence="1">
    <name type="scientific">Paenibacillus ihbetae</name>
    <dbReference type="NCBI Taxonomy" id="1870820"/>
    <lineage>
        <taxon>Bacteria</taxon>
        <taxon>Bacillati</taxon>
        <taxon>Bacillota</taxon>
        <taxon>Bacilli</taxon>
        <taxon>Bacillales</taxon>
        <taxon>Paenibacillaceae</taxon>
        <taxon>Paenibacillus</taxon>
    </lineage>
</organism>
<evidence type="ECO:0000313" key="1">
    <source>
        <dbReference type="EMBL" id="ANY75468.1"/>
    </source>
</evidence>
<dbReference type="GeneID" id="48311453"/>
<dbReference type="KEGG" id="pib:BBD41_24465"/>
<accession>A0A1B2E652</accession>
<dbReference type="AlphaFoldDB" id="A0A1B2E652"/>
<dbReference type="EMBL" id="CP016809">
    <property type="protein sequence ID" value="ANY75468.1"/>
    <property type="molecule type" value="Genomic_DNA"/>
</dbReference>
<name>A0A1B2E652_9BACL</name>
<sequence length="182" mass="21611">MEKRRFLLTFGRNLDHSNIDYLVKSRLSKYKGGIQKDYFNPVLHKGAEVILNYQIIDTNFDRISSKYYLDDFHITEAQKNGFLLSLKKLKGTHVWCDPRIQGHAFCVVDGIEFNFYVYRSLDGQDYRFPQYYSADSNADPIVHSQLHKMPEDEQYLQFPSDLSREVKDEITIRWINELIRMN</sequence>